<sequence length="265" mass="28450">MTLTGTLLAIDAPVKASAATTPSNITDDKGFFSQWSSIAKKKGVDVLYPNLKFDKEALIAANPDLVVIASSGADSAIDHYKEIAAQYPTIVVDYSKQTWQELSKQLGEATGQEANAKKATADFDKYVADAAKKIKAPEGNAAVVSYNGPGKEQGVAKKSGPQSRLLEKLGFRIVEAPADLEARKDKRGDFSFVTHENLTKAVNPQTVFLLTGDQKTESSFLADPVVANMPAVKSKQVYGLGPTSFRIDYYSGKQMIDAVVKRLGG</sequence>
<keyword evidence="3" id="KW-0813">Transport</keyword>
<evidence type="ECO:0000256" key="3">
    <source>
        <dbReference type="ARBA" id="ARBA00022448"/>
    </source>
</evidence>
<dbReference type="GO" id="GO:1901678">
    <property type="term" value="P:iron coordination entity transport"/>
    <property type="evidence" value="ECO:0007669"/>
    <property type="project" value="UniProtKB-ARBA"/>
</dbReference>
<dbReference type="PANTHER" id="PTHR30532:SF24">
    <property type="entry name" value="FERRIC ENTEROBACTIN-BINDING PERIPLASMIC PROTEIN FEPB"/>
    <property type="match status" value="1"/>
</dbReference>
<comment type="caution">
    <text evidence="6">The sequence shown here is derived from an EMBL/GenBank/DDBJ whole genome shotgun (WGS) entry which is preliminary data.</text>
</comment>
<dbReference type="PROSITE" id="PS50983">
    <property type="entry name" value="FE_B12_PBP"/>
    <property type="match status" value="1"/>
</dbReference>
<evidence type="ECO:0000256" key="2">
    <source>
        <dbReference type="ARBA" id="ARBA00008814"/>
    </source>
</evidence>
<keyword evidence="4" id="KW-0732">Signal</keyword>
<name>A0A179B6J4_9ACTO</name>
<dbReference type="STRING" id="1823756.A4H34_01755"/>
<accession>A0A179B6J4</accession>
<dbReference type="Proteomes" id="UP000078368">
    <property type="component" value="Unassembled WGS sequence"/>
</dbReference>
<gene>
    <name evidence="6" type="ORF">A4H34_01755</name>
</gene>
<dbReference type="InterPro" id="IPR051313">
    <property type="entry name" value="Bact_iron-sidero_bind"/>
</dbReference>
<evidence type="ECO:0000256" key="4">
    <source>
        <dbReference type="ARBA" id="ARBA00022729"/>
    </source>
</evidence>
<dbReference type="Gene3D" id="3.40.50.1980">
    <property type="entry name" value="Nitrogenase molybdenum iron protein domain"/>
    <property type="match status" value="2"/>
</dbReference>
<comment type="subcellular location">
    <subcellularLocation>
        <location evidence="1">Cell envelope</location>
    </subcellularLocation>
</comment>
<evidence type="ECO:0000313" key="7">
    <source>
        <dbReference type="Proteomes" id="UP000078368"/>
    </source>
</evidence>
<protein>
    <submittedName>
        <fullName evidence="6">Fe2+-enterobactin ABC transporter substrate-binding protein</fullName>
    </submittedName>
</protein>
<keyword evidence="7" id="KW-1185">Reference proteome</keyword>
<organism evidence="6 7">
    <name type="scientific">Peptidiphaga gingivicola</name>
    <dbReference type="NCBI Taxonomy" id="2741497"/>
    <lineage>
        <taxon>Bacteria</taxon>
        <taxon>Bacillati</taxon>
        <taxon>Actinomycetota</taxon>
        <taxon>Actinomycetes</taxon>
        <taxon>Actinomycetales</taxon>
        <taxon>Actinomycetaceae</taxon>
        <taxon>Peptidiphaga</taxon>
    </lineage>
</organism>
<dbReference type="NCBIfam" id="NF008200">
    <property type="entry name" value="PRK10957.1"/>
    <property type="match status" value="1"/>
</dbReference>
<evidence type="ECO:0000256" key="1">
    <source>
        <dbReference type="ARBA" id="ARBA00004196"/>
    </source>
</evidence>
<dbReference type="EMBL" id="LVZK01000001">
    <property type="protein sequence ID" value="OAP87040.1"/>
    <property type="molecule type" value="Genomic_DNA"/>
</dbReference>
<dbReference type="GO" id="GO:0030288">
    <property type="term" value="C:outer membrane-bounded periplasmic space"/>
    <property type="evidence" value="ECO:0007669"/>
    <property type="project" value="TreeGrafter"/>
</dbReference>
<comment type="similarity">
    <text evidence="2">Belongs to the bacterial solute-binding protein 8 family.</text>
</comment>
<dbReference type="Pfam" id="PF01497">
    <property type="entry name" value="Peripla_BP_2"/>
    <property type="match status" value="1"/>
</dbReference>
<dbReference type="AlphaFoldDB" id="A0A179B6J4"/>
<dbReference type="InterPro" id="IPR002491">
    <property type="entry name" value="ABC_transptr_periplasmic_BD"/>
</dbReference>
<evidence type="ECO:0000259" key="5">
    <source>
        <dbReference type="PROSITE" id="PS50983"/>
    </source>
</evidence>
<dbReference type="SUPFAM" id="SSF53807">
    <property type="entry name" value="Helical backbone' metal receptor"/>
    <property type="match status" value="1"/>
</dbReference>
<feature type="domain" description="Fe/B12 periplasmic-binding" evidence="5">
    <location>
        <begin position="1"/>
        <end position="265"/>
    </location>
</feature>
<reference evidence="6 7" key="1">
    <citation type="submission" date="2016-04" db="EMBL/GenBank/DDBJ databases">
        <title>Peptidophaga gingivicola gen. nov., sp. nov., isolated from human subgingival plaque.</title>
        <authorList>
            <person name="Beall C.J."/>
            <person name="Mokrzan E.M."/>
            <person name="Griffen A.L."/>
            <person name="Leys E.J."/>
        </authorList>
    </citation>
    <scope>NUCLEOTIDE SEQUENCE [LARGE SCALE GENOMIC DNA]</scope>
    <source>
        <strain evidence="6 7">BA112</strain>
    </source>
</reference>
<proteinExistence type="inferred from homology"/>
<dbReference type="PANTHER" id="PTHR30532">
    <property type="entry name" value="IRON III DICITRATE-BINDING PERIPLASMIC PROTEIN"/>
    <property type="match status" value="1"/>
</dbReference>
<evidence type="ECO:0000313" key="6">
    <source>
        <dbReference type="EMBL" id="OAP87040.1"/>
    </source>
</evidence>